<dbReference type="InterPro" id="IPR029058">
    <property type="entry name" value="AB_hydrolase_fold"/>
</dbReference>
<dbReference type="InterPro" id="IPR000073">
    <property type="entry name" value="AB_hydrolase_1"/>
</dbReference>
<dbReference type="FunCoup" id="A0A1U8BFS9">
    <property type="interactions" value="439"/>
</dbReference>
<evidence type="ECO:0000313" key="1">
    <source>
        <dbReference type="Proteomes" id="UP000189703"/>
    </source>
</evidence>
<dbReference type="GeneID" id="104612964"/>
<dbReference type="Gene3D" id="3.40.50.1820">
    <property type="entry name" value="alpha/beta hydrolase"/>
    <property type="match status" value="1"/>
</dbReference>
<dbReference type="SUPFAM" id="SSF53474">
    <property type="entry name" value="alpha/beta-Hydrolases"/>
    <property type="match status" value="1"/>
</dbReference>
<organism evidence="1 2">
    <name type="scientific">Nelumbo nucifera</name>
    <name type="common">Sacred lotus</name>
    <dbReference type="NCBI Taxonomy" id="4432"/>
    <lineage>
        <taxon>Eukaryota</taxon>
        <taxon>Viridiplantae</taxon>
        <taxon>Streptophyta</taxon>
        <taxon>Embryophyta</taxon>
        <taxon>Tracheophyta</taxon>
        <taxon>Spermatophyta</taxon>
        <taxon>Magnoliopsida</taxon>
        <taxon>Proteales</taxon>
        <taxon>Nelumbonaceae</taxon>
        <taxon>Nelumbo</taxon>
    </lineage>
</organism>
<evidence type="ECO:0000313" key="2">
    <source>
        <dbReference type="RefSeq" id="XP_010278939.1"/>
    </source>
</evidence>
<dbReference type="OMA" id="CFCEFNG"/>
<protein>
    <submittedName>
        <fullName evidence="2">Uncharacterized protein LOC104612964 isoform X1</fullName>
    </submittedName>
</protein>
<dbReference type="STRING" id="4432.A0A1U8BFS9"/>
<dbReference type="GO" id="GO:0016787">
    <property type="term" value="F:hydrolase activity"/>
    <property type="evidence" value="ECO:0000318"/>
    <property type="project" value="GO_Central"/>
</dbReference>
<name>A0A1U8BFS9_NELNU</name>
<dbReference type="PANTHER" id="PTHR43689">
    <property type="entry name" value="HYDROLASE"/>
    <property type="match status" value="1"/>
</dbReference>
<dbReference type="KEGG" id="nnu:104612964"/>
<dbReference type="AlphaFoldDB" id="A0A1U8BFS9"/>
<dbReference type="RefSeq" id="XP_010278939.1">
    <property type="nucleotide sequence ID" value="XM_010280637.2"/>
</dbReference>
<accession>A0A1U8BFS9</accession>
<dbReference type="eggNOG" id="KOG1454">
    <property type="taxonomic scope" value="Eukaryota"/>
</dbReference>
<dbReference type="Pfam" id="PF00561">
    <property type="entry name" value="Abhydrolase_1"/>
    <property type="match status" value="1"/>
</dbReference>
<dbReference type="PANTHER" id="PTHR43689:SF1">
    <property type="entry name" value="ALPHA_BETA-HYDROLASES SUPERFAMILY PROTEIN"/>
    <property type="match status" value="1"/>
</dbReference>
<keyword evidence="1" id="KW-1185">Reference proteome</keyword>
<reference evidence="2" key="1">
    <citation type="submission" date="2025-08" db="UniProtKB">
        <authorList>
            <consortium name="RefSeq"/>
        </authorList>
    </citation>
    <scope>IDENTIFICATION</scope>
</reference>
<proteinExistence type="predicted"/>
<dbReference type="OrthoDB" id="19657at2759"/>
<gene>
    <name evidence="2" type="primary">LOC104612964</name>
</gene>
<dbReference type="Proteomes" id="UP000189703">
    <property type="component" value="Unplaced"/>
</dbReference>
<sequence length="480" mass="53267">MSLGFHRFFCLAPPPPQHNSRFAGSELVVFHKYPAKPGFGSPRTKLELHLRAASITGSDAGYSEQLPDSEKKRTTQKIAGIDQDELLDPMVLADRDSFFCEFKGVHIHHKICEENDQTEHSLHSHADSQLTYQTKKIGMPIILLHGFGASVFSWERAMKPLAQVTGGKVLAFDRPAFGLTSRVNYSGASDDSKPLNPYSLAFSVLATLSFIDILAAEKAILIGHSAGSLVAVDTYFEAPERVAALILVAPAILAPYVLPKGVKGNQMRRENQNQDNRSSSNIIENSFIRIGRTLSKFFVYIAQGIMQMLKGMVDMISSVYKKALKAVLCSAFGVMLVRIIIDKFGIAAIRNSWYDATQISSHTLCGYTKPLRVKDWDRALVEYTIAMLTDVESESKPPLTKRLHEISCPVLIVTGDTDRLVPYWNSERLSEAIPGSCLEVIKNCGHLPHEERVEEFIAVVQNFLQRVFGASKEQLLQISA</sequence>